<feature type="compositionally biased region" description="Low complexity" evidence="6">
    <location>
        <begin position="13"/>
        <end position="26"/>
    </location>
</feature>
<feature type="compositionally biased region" description="Basic and acidic residues" evidence="6">
    <location>
        <begin position="508"/>
        <end position="530"/>
    </location>
</feature>
<dbReference type="GO" id="GO:0008173">
    <property type="term" value="F:RNA methyltransferase activity"/>
    <property type="evidence" value="ECO:0007669"/>
    <property type="project" value="InterPro"/>
</dbReference>
<comment type="caution">
    <text evidence="8">The sequence shown here is derived from an EMBL/GenBank/DDBJ whole genome shotgun (WGS) entry which is preliminary data.</text>
</comment>
<reference evidence="8 9" key="1">
    <citation type="journal article" date="2017" name="Int. J. Parasitol.">
        <title>The genome of the protozoan parasite Cystoisospora suis and a reverse vaccinology approach to identify vaccine candidates.</title>
        <authorList>
            <person name="Palmieri N."/>
            <person name="Shrestha A."/>
            <person name="Ruttkowski B."/>
            <person name="Beck T."/>
            <person name="Vogl C."/>
            <person name="Tomley F."/>
            <person name="Blake D.P."/>
            <person name="Joachim A."/>
        </authorList>
    </citation>
    <scope>NUCLEOTIDE SEQUENCE [LARGE SCALE GENOMIC DNA]</scope>
    <source>
        <strain evidence="8 9">Wien I</strain>
    </source>
</reference>
<sequence length="1198" mass="131482">MGKRKLDTEEPSLDSLSTSSHTHVSDMPNSSSLVEKETSGSLPQLCTASVDQDRAEATSRCEEVSKKGCIRHEHERDSGLPGDGSHRKRTGGRGRGRGGKGRGGGRAWRGRCCQEEEGQSKEENEEKTTEGQQGESYAPFVYENAAFEEYYKAQGICPAEEWGTFMDCLKTTLPAAVRVNRSAPLWKSTVSLLDTLSKRDSENKEKSEEALTQLPWVPHRLAWQWGNVCKVRLRKDESYKHIREQIMNEDYRGGLTRQEAVSMLPCLFLEVEPHHRILDMCASPGSKTTEVLDMLHWTLIDREQTKRDQQAKATTKDAREGVHGVENLPGVEPPTASMFPLTLPDGPDGNIREFRSLLLALDVWLRLHTADVPCSGDGTMRKNADVWRKWTVGGGLGLHSIQLGILHRGLHLLRVGGRLVYSTCSLNPLEDEAVVAAALKQYEGCVELVPPPPLPGLKYCHGKTSWRVPVPPPKVPRSLPKRQKPLQGGKTSHTNSNSEQRVENVLIPKHEDLTASDGHEGLVKENEAKRSTGTSSELISGAEAGHETSSMNGRDRKQEFFSSFAQVPEALKGKIKPTMFPPVDSTSLHLDYAVRVLPHQNNTGGFFVACFRKIKELPSHVLRSKRIQELSAGTPEASTPAVSEGEKVVVEKSPKPTEEKDGLPLSPQGNLEESVCLHSVLGGEKKNLTSILPGDTKEKQHTQPPALAESNHGAQGSRSQQVCRTSCPAINLDADSYISKDTETEREGGDLLNARKEDKNPLFDECSDTEGTLSKQCDAERPCDALTVKGEDAKGAEGTSRRFNGISEENSRVRFVSEDAKSQVAAALAIEAAGSYAGSVFHTLVPVDLDGGDNLSSVLAFYGLSKMHAPELVQGDLRSIKAMRDLPLHQIVRRLHTPKRLYFVSESLATLLRLLLLTPYKRPAPHPSHLTSKSSPSLGNGCQMKEPDTRSNRLSDPSLGDMHITSGDGPLASTNCEDSDKLERCTSEGESGKRPTGRHQEGRSRKRREETTPRLKWLHAGVRVLMQHSETQQVSCGFGAEGWRIPQEGVSVMVRFMRRRVFFVNLDVAADLLMSETRIINRDDLLAAETQGSIKALDACRNSTGNLEAGGCVCVVCPTEVLPSVRFPSPVSGFQRLSDGVCISCLMTSVGHLHCYVSRREAEGLIQHLFESSSPNNKCPSTPSKQALAEELSTSTTS</sequence>
<dbReference type="Proteomes" id="UP000221165">
    <property type="component" value="Unassembled WGS sequence"/>
</dbReference>
<dbReference type="PROSITE" id="PS51686">
    <property type="entry name" value="SAM_MT_RSMB_NOP"/>
    <property type="match status" value="1"/>
</dbReference>
<feature type="compositionally biased region" description="Basic and acidic residues" evidence="6">
    <location>
        <begin position="644"/>
        <end position="662"/>
    </location>
</feature>
<dbReference type="AlphaFoldDB" id="A0A2C6L9W5"/>
<evidence type="ECO:0000256" key="6">
    <source>
        <dbReference type="SAM" id="MobiDB-lite"/>
    </source>
</evidence>
<feature type="compositionally biased region" description="Polar residues" evidence="6">
    <location>
        <begin position="929"/>
        <end position="940"/>
    </location>
</feature>
<keyword evidence="2 5" id="KW-0808">Transferase</keyword>
<feature type="domain" description="SAM-dependent MTase RsmB/NOP-type" evidence="7">
    <location>
        <begin position="165"/>
        <end position="614"/>
    </location>
</feature>
<dbReference type="InterPro" id="IPR049560">
    <property type="entry name" value="MeTrfase_RsmB-F_NOP2_cat"/>
</dbReference>
<gene>
    <name evidence="8" type="ORF">CSUI_002276</name>
</gene>
<dbReference type="PRINTS" id="PR02008">
    <property type="entry name" value="RCMTFAMILY"/>
</dbReference>
<feature type="compositionally biased region" description="Basic and acidic residues" evidence="6">
    <location>
        <begin position="51"/>
        <end position="78"/>
    </location>
</feature>
<dbReference type="VEuPathDB" id="ToxoDB:CSUI_002276"/>
<feature type="compositionally biased region" description="Basic residues" evidence="6">
    <location>
        <begin position="86"/>
        <end position="100"/>
    </location>
</feature>
<feature type="compositionally biased region" description="Polar residues" evidence="6">
    <location>
        <begin position="489"/>
        <end position="499"/>
    </location>
</feature>
<protein>
    <submittedName>
        <fullName evidence="8">Nol1 nop2 sun family protein</fullName>
    </submittedName>
</protein>
<dbReference type="InterPro" id="IPR029063">
    <property type="entry name" value="SAM-dependent_MTases_sf"/>
</dbReference>
<dbReference type="GeneID" id="94425689"/>
<comment type="caution">
    <text evidence="5">Lacks conserved residue(s) required for the propagation of feature annotation.</text>
</comment>
<keyword evidence="1 5" id="KW-0489">Methyltransferase</keyword>
<dbReference type="Gene3D" id="3.40.50.150">
    <property type="entry name" value="Vaccinia Virus protein VP39"/>
    <property type="match status" value="1"/>
</dbReference>
<organism evidence="8 9">
    <name type="scientific">Cystoisospora suis</name>
    <dbReference type="NCBI Taxonomy" id="483139"/>
    <lineage>
        <taxon>Eukaryota</taxon>
        <taxon>Sar</taxon>
        <taxon>Alveolata</taxon>
        <taxon>Apicomplexa</taxon>
        <taxon>Conoidasida</taxon>
        <taxon>Coccidia</taxon>
        <taxon>Eucoccidiorida</taxon>
        <taxon>Eimeriorina</taxon>
        <taxon>Sarcocystidae</taxon>
        <taxon>Cystoisospora</taxon>
    </lineage>
</organism>
<feature type="compositionally biased region" description="Basic and acidic residues" evidence="6">
    <location>
        <begin position="112"/>
        <end position="129"/>
    </location>
</feature>
<feature type="binding site" evidence="5">
    <location>
        <position position="345"/>
    </location>
    <ligand>
        <name>S-adenosyl-L-methionine</name>
        <dbReference type="ChEBI" id="CHEBI:59789"/>
    </ligand>
</feature>
<feature type="region of interest" description="Disordered" evidence="6">
    <location>
        <begin position="687"/>
        <end position="719"/>
    </location>
</feature>
<feature type="region of interest" description="Disordered" evidence="6">
    <location>
        <begin position="924"/>
        <end position="1013"/>
    </location>
</feature>
<feature type="active site" description="Nucleophile" evidence="5">
    <location>
        <position position="424"/>
    </location>
</feature>
<feature type="region of interest" description="Disordered" evidence="6">
    <location>
        <begin position="1174"/>
        <end position="1198"/>
    </location>
</feature>
<feature type="compositionally biased region" description="Polar residues" evidence="6">
    <location>
        <begin position="27"/>
        <end position="50"/>
    </location>
</feature>
<feature type="region of interest" description="Disordered" evidence="6">
    <location>
        <begin position="630"/>
        <end position="670"/>
    </location>
</feature>
<dbReference type="InterPro" id="IPR001678">
    <property type="entry name" value="MeTrfase_RsmB-F_NOP2_dom"/>
</dbReference>
<evidence type="ECO:0000256" key="3">
    <source>
        <dbReference type="ARBA" id="ARBA00022691"/>
    </source>
</evidence>
<dbReference type="InterPro" id="IPR023267">
    <property type="entry name" value="RCMT"/>
</dbReference>
<dbReference type="Pfam" id="PF01189">
    <property type="entry name" value="Methyltr_RsmB-F"/>
    <property type="match status" value="1"/>
</dbReference>
<evidence type="ECO:0000256" key="4">
    <source>
        <dbReference type="ARBA" id="ARBA00022884"/>
    </source>
</evidence>
<keyword evidence="9" id="KW-1185">Reference proteome</keyword>
<name>A0A2C6L9W5_9APIC</name>
<accession>A0A2C6L9W5</accession>
<keyword evidence="3 5" id="KW-0949">S-adenosyl-L-methionine</keyword>
<feature type="compositionally biased region" description="Basic and acidic residues" evidence="6">
    <location>
        <begin position="978"/>
        <end position="1013"/>
    </location>
</feature>
<evidence type="ECO:0000256" key="5">
    <source>
        <dbReference type="PROSITE-ProRule" id="PRU01023"/>
    </source>
</evidence>
<proteinExistence type="inferred from homology"/>
<comment type="similarity">
    <text evidence="5">Belongs to the class I-like SAM-binding methyltransferase superfamily. RsmB/NOP family.</text>
</comment>
<evidence type="ECO:0000313" key="9">
    <source>
        <dbReference type="Proteomes" id="UP000221165"/>
    </source>
</evidence>
<feature type="compositionally biased region" description="Polar residues" evidence="6">
    <location>
        <begin position="1174"/>
        <end position="1185"/>
    </location>
</feature>
<feature type="region of interest" description="Disordered" evidence="6">
    <location>
        <begin position="469"/>
        <end position="554"/>
    </location>
</feature>
<dbReference type="GO" id="GO:0003723">
    <property type="term" value="F:RNA binding"/>
    <property type="evidence" value="ECO:0007669"/>
    <property type="project" value="UniProtKB-UniRule"/>
</dbReference>
<keyword evidence="4 5" id="KW-0694">RNA-binding</keyword>
<evidence type="ECO:0000313" key="8">
    <source>
        <dbReference type="EMBL" id="PHJ23873.1"/>
    </source>
</evidence>
<dbReference type="PANTHER" id="PTHR22808">
    <property type="entry name" value="NCL1 YEAST -RELATED NOL1/NOP2/FMU SUN DOMAIN-CONTAINING"/>
    <property type="match status" value="1"/>
</dbReference>
<dbReference type="EMBL" id="MIGC01000956">
    <property type="protein sequence ID" value="PHJ23873.1"/>
    <property type="molecule type" value="Genomic_DNA"/>
</dbReference>
<evidence type="ECO:0000259" key="7">
    <source>
        <dbReference type="PROSITE" id="PS51686"/>
    </source>
</evidence>
<dbReference type="OrthoDB" id="6093671at2759"/>
<feature type="binding site" evidence="5">
    <location>
        <position position="371"/>
    </location>
    <ligand>
        <name>S-adenosyl-L-methionine</name>
        <dbReference type="ChEBI" id="CHEBI:59789"/>
    </ligand>
</feature>
<dbReference type="RefSeq" id="XP_067925547.1">
    <property type="nucleotide sequence ID" value="XM_068062478.1"/>
</dbReference>
<dbReference type="GO" id="GO:0001510">
    <property type="term" value="P:RNA methylation"/>
    <property type="evidence" value="ECO:0007669"/>
    <property type="project" value="InterPro"/>
</dbReference>
<feature type="region of interest" description="Disordered" evidence="6">
    <location>
        <begin position="1"/>
        <end position="133"/>
    </location>
</feature>
<evidence type="ECO:0000256" key="2">
    <source>
        <dbReference type="ARBA" id="ARBA00022679"/>
    </source>
</evidence>
<evidence type="ECO:0000256" key="1">
    <source>
        <dbReference type="ARBA" id="ARBA00022603"/>
    </source>
</evidence>
<dbReference type="SUPFAM" id="SSF53335">
    <property type="entry name" value="S-adenosyl-L-methionine-dependent methyltransferases"/>
    <property type="match status" value="1"/>
</dbReference>